<dbReference type="AlphaFoldDB" id="A0AAE0G501"/>
<name>A0AAE0G501_9CHLO</name>
<comment type="caution">
    <text evidence="1">The sequence shown here is derived from an EMBL/GenBank/DDBJ whole genome shotgun (WGS) entry which is preliminary data.</text>
</comment>
<organism evidence="1 2">
    <name type="scientific">Cymbomonas tetramitiformis</name>
    <dbReference type="NCBI Taxonomy" id="36881"/>
    <lineage>
        <taxon>Eukaryota</taxon>
        <taxon>Viridiplantae</taxon>
        <taxon>Chlorophyta</taxon>
        <taxon>Pyramimonadophyceae</taxon>
        <taxon>Pyramimonadales</taxon>
        <taxon>Pyramimonadaceae</taxon>
        <taxon>Cymbomonas</taxon>
    </lineage>
</organism>
<evidence type="ECO:0000313" key="2">
    <source>
        <dbReference type="Proteomes" id="UP001190700"/>
    </source>
</evidence>
<accession>A0AAE0G501</accession>
<dbReference type="Proteomes" id="UP001190700">
    <property type="component" value="Unassembled WGS sequence"/>
</dbReference>
<evidence type="ECO:0000313" key="1">
    <source>
        <dbReference type="EMBL" id="KAK3271717.1"/>
    </source>
</evidence>
<proteinExistence type="predicted"/>
<sequence length="106" mass="11607">MAAPAANYATALFVAALRTLRRAYFDEDVTKCVQKKSFGNKEDRFTAGEQDAASLFSRLVDALREAFATEDSAFASLFTLDDATVAVRVEANMLLYSTLEILVDPS</sequence>
<reference evidence="1 2" key="1">
    <citation type="journal article" date="2015" name="Genome Biol. Evol.">
        <title>Comparative Genomics of a Bacterivorous Green Alga Reveals Evolutionary Causalities and Consequences of Phago-Mixotrophic Mode of Nutrition.</title>
        <authorList>
            <person name="Burns J.A."/>
            <person name="Paasch A."/>
            <person name="Narechania A."/>
            <person name="Kim E."/>
        </authorList>
    </citation>
    <scope>NUCLEOTIDE SEQUENCE [LARGE SCALE GENOMIC DNA]</scope>
    <source>
        <strain evidence="1 2">PLY_AMNH</strain>
    </source>
</reference>
<dbReference type="EMBL" id="LGRX02009412">
    <property type="protein sequence ID" value="KAK3271717.1"/>
    <property type="molecule type" value="Genomic_DNA"/>
</dbReference>
<gene>
    <name evidence="1" type="ORF">CYMTET_19954</name>
</gene>
<keyword evidence="2" id="KW-1185">Reference proteome</keyword>
<protein>
    <submittedName>
        <fullName evidence="1">Uncharacterized protein</fullName>
    </submittedName>
</protein>